<dbReference type="EMBL" id="LAZR01017459">
    <property type="protein sequence ID" value="KKM00329.1"/>
    <property type="molecule type" value="Genomic_DNA"/>
</dbReference>
<evidence type="ECO:0000313" key="1">
    <source>
        <dbReference type="EMBL" id="KKM00329.1"/>
    </source>
</evidence>
<reference evidence="1" key="1">
    <citation type="journal article" date="2015" name="Nature">
        <title>Complex archaea that bridge the gap between prokaryotes and eukaryotes.</title>
        <authorList>
            <person name="Spang A."/>
            <person name="Saw J.H."/>
            <person name="Jorgensen S.L."/>
            <person name="Zaremba-Niedzwiedzka K."/>
            <person name="Martijn J."/>
            <person name="Lind A.E."/>
            <person name="van Eijk R."/>
            <person name="Schleper C."/>
            <person name="Guy L."/>
            <person name="Ettema T.J."/>
        </authorList>
    </citation>
    <scope>NUCLEOTIDE SEQUENCE</scope>
</reference>
<comment type="caution">
    <text evidence="1">The sequence shown here is derived from an EMBL/GenBank/DDBJ whole genome shotgun (WGS) entry which is preliminary data.</text>
</comment>
<name>A0A0F9GNG5_9ZZZZ</name>
<gene>
    <name evidence="1" type="ORF">LCGC14_1805550</name>
</gene>
<dbReference type="AlphaFoldDB" id="A0A0F9GNG5"/>
<sequence length="49" mass="5503">METFTADQVRAVGYMLEPLKCIFCGSLEVVFLQYVDGGSGYCEECGEWQ</sequence>
<organism evidence="1">
    <name type="scientific">marine sediment metagenome</name>
    <dbReference type="NCBI Taxonomy" id="412755"/>
    <lineage>
        <taxon>unclassified sequences</taxon>
        <taxon>metagenomes</taxon>
        <taxon>ecological metagenomes</taxon>
    </lineage>
</organism>
<accession>A0A0F9GNG5</accession>
<protein>
    <submittedName>
        <fullName evidence="1">Uncharacterized protein</fullName>
    </submittedName>
</protein>
<proteinExistence type="predicted"/>